<evidence type="ECO:0000313" key="1">
    <source>
        <dbReference type="EMBL" id="SBS26672.1"/>
    </source>
</evidence>
<gene>
    <name evidence="1" type="ORF">MSP8886_00669</name>
</gene>
<dbReference type="Proteomes" id="UP000092544">
    <property type="component" value="Unassembled WGS sequence"/>
</dbReference>
<evidence type="ECO:0000313" key="2">
    <source>
        <dbReference type="Proteomes" id="UP000092544"/>
    </source>
</evidence>
<dbReference type="EMBL" id="FLOB01000001">
    <property type="protein sequence ID" value="SBS26672.1"/>
    <property type="molecule type" value="Genomic_DNA"/>
</dbReference>
<keyword evidence="2" id="KW-1185">Reference proteome</keyword>
<dbReference type="STRING" id="1792290.MSP8886_00669"/>
<accession>A0A1A8T533</accession>
<sequence length="36" mass="4286">MKMTFGFTNIYFLGDEHFEQQNWNKISLILAAMKMS</sequence>
<proteinExistence type="predicted"/>
<reference evidence="1 2" key="1">
    <citation type="submission" date="2016-06" db="EMBL/GenBank/DDBJ databases">
        <authorList>
            <person name="Kjaerup R.B."/>
            <person name="Dalgaard T.S."/>
            <person name="Juul-Madsen H.R."/>
        </authorList>
    </citation>
    <scope>NUCLEOTIDE SEQUENCE [LARGE SCALE GENOMIC DNA]</scope>
    <source>
        <strain evidence="1 2">CECT 8886</strain>
    </source>
</reference>
<organism evidence="1 2">
    <name type="scientific">Marinomonas spartinae</name>
    <dbReference type="NCBI Taxonomy" id="1792290"/>
    <lineage>
        <taxon>Bacteria</taxon>
        <taxon>Pseudomonadati</taxon>
        <taxon>Pseudomonadota</taxon>
        <taxon>Gammaproteobacteria</taxon>
        <taxon>Oceanospirillales</taxon>
        <taxon>Oceanospirillaceae</taxon>
        <taxon>Marinomonas</taxon>
    </lineage>
</organism>
<protein>
    <submittedName>
        <fullName evidence="1">Uncharacterized protein</fullName>
    </submittedName>
</protein>
<dbReference type="AlphaFoldDB" id="A0A1A8T533"/>
<name>A0A1A8T533_9GAMM</name>